<evidence type="ECO:0000259" key="1">
    <source>
        <dbReference type="Pfam" id="PF07593"/>
    </source>
</evidence>
<dbReference type="Gene3D" id="2.130.10.130">
    <property type="entry name" value="Integrin alpha, N-terminal"/>
    <property type="match status" value="1"/>
</dbReference>
<dbReference type="InterPro" id="IPR027039">
    <property type="entry name" value="Crtac1"/>
</dbReference>
<gene>
    <name evidence="2" type="ORF">FXN61_34665</name>
</gene>
<proteinExistence type="predicted"/>
<protein>
    <submittedName>
        <fullName evidence="2">CRTAC1 family protein</fullName>
    </submittedName>
</protein>
<dbReference type="RefSeq" id="WP_167978272.1">
    <property type="nucleotide sequence ID" value="NZ_VSRL01000187.1"/>
</dbReference>
<dbReference type="SUPFAM" id="SSF69318">
    <property type="entry name" value="Integrin alpha N-terminal domain"/>
    <property type="match status" value="1"/>
</dbReference>
<dbReference type="EMBL" id="VSRL01000187">
    <property type="protein sequence ID" value="NKE61627.1"/>
    <property type="molecule type" value="Genomic_DNA"/>
</dbReference>
<evidence type="ECO:0000313" key="2">
    <source>
        <dbReference type="EMBL" id="NKE61627.1"/>
    </source>
</evidence>
<accession>A0ABX1FSW7</accession>
<reference evidence="2 3" key="1">
    <citation type="submission" date="2019-08" db="EMBL/GenBank/DDBJ databases">
        <title>Lentzea from Indian Himalayas.</title>
        <authorList>
            <person name="Mandal S."/>
            <person name="Mallick Gupta A."/>
            <person name="Maiti P.K."/>
            <person name="Sarkar J."/>
            <person name="Mandal S."/>
        </authorList>
    </citation>
    <scope>NUCLEOTIDE SEQUENCE [LARGE SCALE GENOMIC DNA]</scope>
    <source>
        <strain evidence="2 3">PSKA42</strain>
    </source>
</reference>
<feature type="domain" description="ASPIC/UnbV" evidence="1">
    <location>
        <begin position="573"/>
        <end position="631"/>
    </location>
</feature>
<dbReference type="InterPro" id="IPR028994">
    <property type="entry name" value="Integrin_alpha_N"/>
</dbReference>
<sequence length="654" mass="69737">MSPIVGLLRRQLAGVVALVLVAATFLVAQLPAPSAAEVSALSSTYRFTPMSVAMPSGYPQQEIRKVNQDYSHIDGWISSVGAAIALNDVDGDDLPNDMCVTDPRIDQVVLTPSPGARADRYAPFALDPKPLPMNPHIAPMGCLPGDFNEDGRIDLMVYYWGRTPILFLAKATASPKLSADAFVPAELVPGDHGAVYDGPQWNTNAVARADFDGDGHEDIFVGNYFPDGPVLNPGVSGGVVMNHSMSNAQNGGTDHFFLYENGSGGATPAAAHKRVDDALPEPVSRGWELAAAANDLDGDSLPELYLANDFGPDRLLHNRSTPGRLDFRVVEGVRTGDVPKSKIVGIDSFKGMGVDFADLDGNGMYDMFVSNITASWGIEESNFQWMNTAKDEADARAQLSGGTPPFRDDSGKARSAWSGWGWDVKTGDFDNSGSLAIAQATGFVKGETNRWPQLQELATANDTLLANPFFWPRVNHGDDIAGGERLKFYVRDAEGSYVDLAPSLGLDVPVPTRGIATADTDGDGLLDFAVARQWDQPVFYRNQSGSAGSFIGLKLTHEQLGVDGSLPAPGSPAVGTQVTVTAPGGKKQVSYVDGGGGHSGKRSNAVHIGLGKDVAGPVSVHLRWRDRDGRTHEQDLQLSTGWHSLRLGTTAKEK</sequence>
<dbReference type="PANTHER" id="PTHR16026:SF0">
    <property type="entry name" value="CARTILAGE ACIDIC PROTEIN 1"/>
    <property type="match status" value="1"/>
</dbReference>
<name>A0ABX1FSW7_9PSEU</name>
<evidence type="ECO:0000313" key="3">
    <source>
        <dbReference type="Proteomes" id="UP001515943"/>
    </source>
</evidence>
<dbReference type="Proteomes" id="UP001515943">
    <property type="component" value="Unassembled WGS sequence"/>
</dbReference>
<comment type="caution">
    <text evidence="2">The sequence shown here is derived from an EMBL/GenBank/DDBJ whole genome shotgun (WGS) entry which is preliminary data.</text>
</comment>
<keyword evidence="3" id="KW-1185">Reference proteome</keyword>
<dbReference type="Pfam" id="PF07593">
    <property type="entry name" value="UnbV_ASPIC"/>
    <property type="match status" value="1"/>
</dbReference>
<organism evidence="2 3">
    <name type="scientific">Lentzea indica</name>
    <dbReference type="NCBI Taxonomy" id="2604800"/>
    <lineage>
        <taxon>Bacteria</taxon>
        <taxon>Bacillati</taxon>
        <taxon>Actinomycetota</taxon>
        <taxon>Actinomycetes</taxon>
        <taxon>Pseudonocardiales</taxon>
        <taxon>Pseudonocardiaceae</taxon>
        <taxon>Lentzea</taxon>
    </lineage>
</organism>
<dbReference type="PANTHER" id="PTHR16026">
    <property type="entry name" value="CARTILAGE ACIDIC PROTEIN 1"/>
    <property type="match status" value="1"/>
</dbReference>
<dbReference type="InterPro" id="IPR011519">
    <property type="entry name" value="UnbV_ASPIC"/>
</dbReference>